<dbReference type="AlphaFoldDB" id="A0A316E2M9"/>
<organism evidence="1 2">
    <name type="scientific">Maribacter polysiphoniae</name>
    <dbReference type="NCBI Taxonomy" id="429344"/>
    <lineage>
        <taxon>Bacteria</taxon>
        <taxon>Pseudomonadati</taxon>
        <taxon>Bacteroidota</taxon>
        <taxon>Flavobacteriia</taxon>
        <taxon>Flavobacteriales</taxon>
        <taxon>Flavobacteriaceae</taxon>
        <taxon>Maribacter</taxon>
    </lineage>
</organism>
<sequence length="312" mass="36324">MKAYITCLTGCNCYFCGMFFRLKNTFPVRYTWVVLVLLGMSCNSLLKDHSDQEPIARVGELYLYKDDIAPLFTENMSKADSISFVTDYINNWASKQLLLSKAKINLSEEKLAEFDALVKTYRTDLYTRAYKEALVQQGSDTVISQSQLESFYEKEKENFKLKEKLISLRFIHLPPQFMDKETVADKLKSFKEADIEYLDSIGVQFKKLNFNDSIWVSASRVQEEIPPLTLENQDRYLKKSQFFELQDSLGVYLAKITGVLDVNDIAPLSYIEPSIRQVLLNRRKLDYIRKLETEIIDEAIKEKEFEVYAQDK</sequence>
<protein>
    <recommendedName>
        <fullName evidence="3">Peptidyl-prolyl cis-trans isomerase</fullName>
    </recommendedName>
</protein>
<evidence type="ECO:0000313" key="2">
    <source>
        <dbReference type="Proteomes" id="UP000245667"/>
    </source>
</evidence>
<comment type="caution">
    <text evidence="1">The sequence shown here is derived from an EMBL/GenBank/DDBJ whole genome shotgun (WGS) entry which is preliminary data.</text>
</comment>
<reference evidence="1 2" key="1">
    <citation type="submission" date="2018-05" db="EMBL/GenBank/DDBJ databases">
        <title>Genomic Encyclopedia of Archaeal and Bacterial Type Strains, Phase II (KMG-II): from individual species to whole genera.</title>
        <authorList>
            <person name="Goeker M."/>
        </authorList>
    </citation>
    <scope>NUCLEOTIDE SEQUENCE [LARGE SCALE GENOMIC DNA]</scope>
    <source>
        <strain evidence="1 2">DSM 23514</strain>
    </source>
</reference>
<dbReference type="EMBL" id="QGGQ01000002">
    <property type="protein sequence ID" value="PWK24664.1"/>
    <property type="molecule type" value="Genomic_DNA"/>
</dbReference>
<name>A0A316E2M9_9FLAO</name>
<proteinExistence type="predicted"/>
<dbReference type="Proteomes" id="UP000245667">
    <property type="component" value="Unassembled WGS sequence"/>
</dbReference>
<accession>A0A316E2M9</accession>
<gene>
    <name evidence="1" type="ORF">LX92_01029</name>
</gene>
<evidence type="ECO:0000313" key="1">
    <source>
        <dbReference type="EMBL" id="PWK24664.1"/>
    </source>
</evidence>
<evidence type="ECO:0008006" key="3">
    <source>
        <dbReference type="Google" id="ProtNLM"/>
    </source>
</evidence>